<evidence type="ECO:0000259" key="10">
    <source>
        <dbReference type="PROSITE" id="PS51760"/>
    </source>
</evidence>
<reference evidence="11" key="1">
    <citation type="submission" date="2018-01" db="EMBL/GenBank/DDBJ databases">
        <authorList>
            <person name="Mao J.F."/>
        </authorList>
    </citation>
    <scope>NUCLEOTIDE SEQUENCE</scope>
    <source>
        <strain evidence="11">Huo1</strain>
        <tissue evidence="11">Leaf</tissue>
    </source>
</reference>
<accession>A0A8X8W882</accession>
<feature type="compositionally biased region" description="Basic and acidic residues" evidence="9">
    <location>
        <begin position="38"/>
        <end position="56"/>
    </location>
</feature>
<evidence type="ECO:0000313" key="11">
    <source>
        <dbReference type="EMBL" id="KAG6390112.1"/>
    </source>
</evidence>
<dbReference type="AlphaFoldDB" id="A0A8X8W882"/>
<dbReference type="Gene3D" id="3.20.20.80">
    <property type="entry name" value="Glycosidases"/>
    <property type="match status" value="1"/>
</dbReference>
<organism evidence="11">
    <name type="scientific">Salvia splendens</name>
    <name type="common">Scarlet sage</name>
    <dbReference type="NCBI Taxonomy" id="180675"/>
    <lineage>
        <taxon>Eukaryota</taxon>
        <taxon>Viridiplantae</taxon>
        <taxon>Streptophyta</taxon>
        <taxon>Embryophyta</taxon>
        <taxon>Tracheophyta</taxon>
        <taxon>Spermatophyta</taxon>
        <taxon>Magnoliopsida</taxon>
        <taxon>eudicotyledons</taxon>
        <taxon>Gunneridae</taxon>
        <taxon>Pentapetalae</taxon>
        <taxon>asterids</taxon>
        <taxon>lamiids</taxon>
        <taxon>Lamiales</taxon>
        <taxon>Lamiaceae</taxon>
        <taxon>Nepetoideae</taxon>
        <taxon>Mentheae</taxon>
        <taxon>Salviinae</taxon>
        <taxon>Salvia</taxon>
        <taxon>Salvia subgen. Calosphace</taxon>
        <taxon>core Calosphace</taxon>
    </lineage>
</organism>
<keyword evidence="7" id="KW-0624">Polysaccharide degradation</keyword>
<keyword evidence="12" id="KW-1185">Reference proteome</keyword>
<evidence type="ECO:0000256" key="5">
    <source>
        <dbReference type="ARBA" id="ARBA00023277"/>
    </source>
</evidence>
<dbReference type="PRINTS" id="PR00134">
    <property type="entry name" value="GLHYDRLASE10"/>
</dbReference>
<keyword evidence="6" id="KW-0326">Glycosidase</keyword>
<dbReference type="Pfam" id="PF00331">
    <property type="entry name" value="Glyco_hydro_10"/>
    <property type="match status" value="1"/>
</dbReference>
<dbReference type="GO" id="GO:0045493">
    <property type="term" value="P:xylan catabolic process"/>
    <property type="evidence" value="ECO:0007669"/>
    <property type="project" value="UniProtKB-KW"/>
</dbReference>
<comment type="similarity">
    <text evidence="1">Belongs to the glycosyl hydrolase 10 (cellulase F) family.</text>
</comment>
<dbReference type="PANTHER" id="PTHR31490">
    <property type="entry name" value="GLYCOSYL HYDROLASE"/>
    <property type="match status" value="1"/>
</dbReference>
<evidence type="ECO:0000256" key="8">
    <source>
        <dbReference type="PROSITE-ProRule" id="PRU10061"/>
    </source>
</evidence>
<dbReference type="SUPFAM" id="SSF51445">
    <property type="entry name" value="(Trans)glycosidases"/>
    <property type="match status" value="1"/>
</dbReference>
<evidence type="ECO:0000313" key="12">
    <source>
        <dbReference type="Proteomes" id="UP000298416"/>
    </source>
</evidence>
<keyword evidence="2" id="KW-0858">Xylan degradation</keyword>
<dbReference type="PANTHER" id="PTHR31490:SF1">
    <property type="entry name" value="ENDO-1,4-BETA-XYLANASE 1"/>
    <property type="match status" value="1"/>
</dbReference>
<dbReference type="SMART" id="SM00633">
    <property type="entry name" value="Glyco_10"/>
    <property type="match status" value="1"/>
</dbReference>
<dbReference type="InterPro" id="IPR008979">
    <property type="entry name" value="Galactose-bd-like_sf"/>
</dbReference>
<proteinExistence type="inferred from homology"/>
<dbReference type="InterPro" id="IPR003305">
    <property type="entry name" value="CenC_carb-bd"/>
</dbReference>
<gene>
    <name evidence="11" type="ORF">SASPL_151594</name>
</gene>
<evidence type="ECO:0000256" key="9">
    <source>
        <dbReference type="SAM" id="MobiDB-lite"/>
    </source>
</evidence>
<name>A0A8X8W882_SALSN</name>
<dbReference type="Pfam" id="PF02018">
    <property type="entry name" value="CBM_4_9"/>
    <property type="match status" value="3"/>
</dbReference>
<evidence type="ECO:0000256" key="4">
    <source>
        <dbReference type="ARBA" id="ARBA00022801"/>
    </source>
</evidence>
<dbReference type="InterPro" id="IPR031158">
    <property type="entry name" value="GH10_AS"/>
</dbReference>
<keyword evidence="3" id="KW-0677">Repeat</keyword>
<dbReference type="Proteomes" id="UP000298416">
    <property type="component" value="Unassembled WGS sequence"/>
</dbReference>
<dbReference type="FunFam" id="2.60.120.260:FF:000103">
    <property type="entry name" value="Glycosyl hydrolase family 10 protein"/>
    <property type="match status" value="1"/>
</dbReference>
<dbReference type="EMBL" id="PNBA02000020">
    <property type="protein sequence ID" value="KAG6390112.1"/>
    <property type="molecule type" value="Genomic_DNA"/>
</dbReference>
<dbReference type="Gene3D" id="2.60.120.260">
    <property type="entry name" value="Galactose-binding domain-like"/>
    <property type="match status" value="3"/>
</dbReference>
<reference evidence="11" key="2">
    <citation type="submission" date="2020-08" db="EMBL/GenBank/DDBJ databases">
        <title>Plant Genome Project.</title>
        <authorList>
            <person name="Zhang R.-G."/>
        </authorList>
    </citation>
    <scope>NUCLEOTIDE SEQUENCE</scope>
    <source>
        <strain evidence="11">Huo1</strain>
        <tissue evidence="11">Leaf</tissue>
    </source>
</reference>
<evidence type="ECO:0000256" key="6">
    <source>
        <dbReference type="ARBA" id="ARBA00023295"/>
    </source>
</evidence>
<dbReference type="PROSITE" id="PS51760">
    <property type="entry name" value="GH10_2"/>
    <property type="match status" value="1"/>
</dbReference>
<feature type="region of interest" description="Disordered" evidence="9">
    <location>
        <begin position="38"/>
        <end position="59"/>
    </location>
</feature>
<comment type="caution">
    <text evidence="11">The sequence shown here is derived from an EMBL/GenBank/DDBJ whole genome shotgun (WGS) entry which is preliminary data.</text>
</comment>
<feature type="active site" description="Nucleophile" evidence="8">
    <location>
        <position position="839"/>
    </location>
</feature>
<dbReference type="GO" id="GO:0031176">
    <property type="term" value="F:endo-1,4-beta-xylanase activity"/>
    <property type="evidence" value="ECO:0007669"/>
    <property type="project" value="UniProtKB-ARBA"/>
</dbReference>
<keyword evidence="5" id="KW-0119">Carbohydrate metabolism</keyword>
<evidence type="ECO:0000256" key="2">
    <source>
        <dbReference type="ARBA" id="ARBA00022651"/>
    </source>
</evidence>
<dbReference type="InterPro" id="IPR044846">
    <property type="entry name" value="GH10"/>
</dbReference>
<dbReference type="FunFam" id="3.20.20.80:FF:000104">
    <property type="entry name" value="Endo-1,4-beta-xylanase A"/>
    <property type="match status" value="1"/>
</dbReference>
<evidence type="ECO:0000256" key="7">
    <source>
        <dbReference type="ARBA" id="ARBA00023326"/>
    </source>
</evidence>
<keyword evidence="4" id="KW-0378">Hydrolase</keyword>
<dbReference type="InterPro" id="IPR001000">
    <property type="entry name" value="GH10_dom"/>
</dbReference>
<evidence type="ECO:0000256" key="1">
    <source>
        <dbReference type="ARBA" id="ARBA00007495"/>
    </source>
</evidence>
<protein>
    <recommendedName>
        <fullName evidence="10">GH10 domain-containing protein</fullName>
    </recommendedName>
</protein>
<sequence length="963" mass="107264">MEMESREWSGVDGGIEEHYTHGRSAVYFTVHREKRDLEGAVSPKSEEIMERQHASNENEEILENEKLNHESDNHSYKPTSNIIINHDFSGGLHQWNPNCCVAFVTSQETGESAKLAGRFAVVSNRKECWQGLEQDITNRVSAGYTYTVCAWVAVSSLHGATDVLATLKLESGDDEVSYKFIAKVSASSEHWEKVEGTFSLFTMPRRVIFYLEGPSPGIDLLIRSVVVSGDSSAKCGDERTDGDENIIQNSTFDNGLNSWSGRGCKIVLHDSMADGKVLPKTGKSFASTENRTDSWNGIQQEITGRIQRKLAYEVTAYVRLTGSTSVANADVRATLWVQAADQREQYIGIAHVQATDKDWAQLHGKFLINVSPARVVIFVEGPPPAADILLDSLVVKHAPKVPPASPPVIENPGFNVNIIANNNLSDGTNGFFPLGNCNLSVASGSPRVIPPMARDSLGAHEALSGRYILVTNRTQTWMGPAQMITDKVKLYLTYQVSAWVRVGKQATRPQNINVAFGVDGQWVNGGQVEAADGETWHEMGGSFRVEKQPTKVMVYIQGPEAGVDLMVAGLQIFPVDRHHRFKTLKNHTDKIRKREVTLKLTSSGSTPVAGALVKVRQTQNSFPFGSCIGRYEIDNEDILNFFTKNFNWAVFENELKWYWTEPQKGNFNYKDADTLLNLCTSHNMQLRGHCIFWESEGAVQSWIRALSQTDMKSAVESRLQDLLTRYKGKFKNYDVNNEMLHNSFYQDHLGKDIRAEMFKTANSLDPSALLFVNDYSVEDGTDARSSPEKYIRHILALQGQGAPVGGIGIQGHITSPVGPVVCSALDKLGTLGLPIWFTEIDVTSDNEHVRADDLEVMMREAFAHPAVEGVMLWGFWELFMSRDRAHLVNAEGDLNEAGRRYLALRNEWTTRAHGYVSDQGEFVYRGYHGAYEVEVVDVQSKEKVNKKFVVDQGEEPVVIAINV</sequence>
<dbReference type="SUPFAM" id="SSF49785">
    <property type="entry name" value="Galactose-binding domain-like"/>
    <property type="match status" value="3"/>
</dbReference>
<feature type="domain" description="GH10" evidence="10">
    <location>
        <begin position="609"/>
        <end position="904"/>
    </location>
</feature>
<dbReference type="InterPro" id="IPR017853">
    <property type="entry name" value="GH"/>
</dbReference>
<evidence type="ECO:0000256" key="3">
    <source>
        <dbReference type="ARBA" id="ARBA00022737"/>
    </source>
</evidence>
<dbReference type="PROSITE" id="PS00591">
    <property type="entry name" value="GH10_1"/>
    <property type="match status" value="1"/>
</dbReference>